<feature type="coiled-coil region" evidence="1">
    <location>
        <begin position="1211"/>
        <end position="1245"/>
    </location>
</feature>
<feature type="region of interest" description="Disordered" evidence="2">
    <location>
        <begin position="267"/>
        <end position="288"/>
    </location>
</feature>
<dbReference type="EMBL" id="BMAV01020453">
    <property type="protein sequence ID" value="GFY73910.1"/>
    <property type="molecule type" value="Genomic_DNA"/>
</dbReference>
<dbReference type="Proteomes" id="UP000886998">
    <property type="component" value="Unassembled WGS sequence"/>
</dbReference>
<comment type="caution">
    <text evidence="3">The sequence shown here is derived from an EMBL/GenBank/DDBJ whole genome shotgun (WGS) entry which is preliminary data.</text>
</comment>
<proteinExistence type="predicted"/>
<protein>
    <submittedName>
        <fullName evidence="3">Uncharacterized protein</fullName>
    </submittedName>
</protein>
<reference evidence="3" key="1">
    <citation type="submission" date="2020-08" db="EMBL/GenBank/DDBJ databases">
        <title>Multicomponent nature underlies the extraordinary mechanical properties of spider dragline silk.</title>
        <authorList>
            <person name="Kono N."/>
            <person name="Nakamura H."/>
            <person name="Mori M."/>
            <person name="Yoshida Y."/>
            <person name="Ohtoshi R."/>
            <person name="Malay A.D."/>
            <person name="Moran D.A.P."/>
            <person name="Tomita M."/>
            <person name="Numata K."/>
            <person name="Arakawa K."/>
        </authorList>
    </citation>
    <scope>NUCLEOTIDE SEQUENCE</scope>
</reference>
<evidence type="ECO:0000256" key="1">
    <source>
        <dbReference type="SAM" id="Coils"/>
    </source>
</evidence>
<organism evidence="3 4">
    <name type="scientific">Trichonephila inaurata madagascariensis</name>
    <dbReference type="NCBI Taxonomy" id="2747483"/>
    <lineage>
        <taxon>Eukaryota</taxon>
        <taxon>Metazoa</taxon>
        <taxon>Ecdysozoa</taxon>
        <taxon>Arthropoda</taxon>
        <taxon>Chelicerata</taxon>
        <taxon>Arachnida</taxon>
        <taxon>Araneae</taxon>
        <taxon>Araneomorphae</taxon>
        <taxon>Entelegynae</taxon>
        <taxon>Araneoidea</taxon>
        <taxon>Nephilidae</taxon>
        <taxon>Trichonephila</taxon>
        <taxon>Trichonephila inaurata</taxon>
    </lineage>
</organism>
<feature type="coiled-coil region" evidence="1">
    <location>
        <begin position="963"/>
        <end position="1037"/>
    </location>
</feature>
<feature type="compositionally biased region" description="Polar residues" evidence="2">
    <location>
        <begin position="1"/>
        <end position="19"/>
    </location>
</feature>
<feature type="compositionally biased region" description="Basic and acidic residues" evidence="2">
    <location>
        <begin position="270"/>
        <end position="288"/>
    </location>
</feature>
<keyword evidence="1" id="KW-0175">Coiled coil</keyword>
<keyword evidence="4" id="KW-1185">Reference proteome</keyword>
<feature type="region of interest" description="Disordered" evidence="2">
    <location>
        <begin position="1"/>
        <end position="66"/>
    </location>
</feature>
<feature type="compositionally biased region" description="Basic and acidic residues" evidence="2">
    <location>
        <begin position="37"/>
        <end position="66"/>
    </location>
</feature>
<name>A0A8X7CQ10_9ARAC</name>
<evidence type="ECO:0000313" key="3">
    <source>
        <dbReference type="EMBL" id="GFY73910.1"/>
    </source>
</evidence>
<gene>
    <name evidence="3" type="primary">NCL1_46010</name>
    <name evidence="3" type="ORF">TNIN_102081</name>
</gene>
<evidence type="ECO:0000256" key="2">
    <source>
        <dbReference type="SAM" id="MobiDB-lite"/>
    </source>
</evidence>
<sequence length="1545" mass="176292">MARGSANNMVGSKTQARKSSQVKENEVKKVPSSVPKEPNKKRTKYDSSENKNDVKKITSKSSENEIAVKVESVKTTSRKTRNLRVAVGKAKLYDSQKKEYTKLKGSKMAVNLKKSLARGKEAIKNSESQSFTIPKNTINTKVNVRKTRNAKKVIDTKNIEINNQTDKIKDLITEPLVKDIKYEAVEPSQMDDSIKRGKRITDGKLVMRTKKNNQLENSVRKTRNAIKLEATDMDKVSKIVTKGTVGSKETESFTEVINITSKAKILKGNKSKENRSKTRKANKFEETKTDVKSSKSDIDVTKTKNETINVLQDTGSHKTRTAKRFGNKSSAVKDIFEPQVQDYEIKDNLQFENDIDGIVEKKIANKQKILKNGMDSVETINRKKTKRDMKTTTESTKVSEEMQNLKKSIASNNTPDADEISELERYKMSKTESGAAIEQNPKLVIEQNSKLVELENETKENEGIKIIESSIDSTENENLKRGSRKNRKKITLGKSQKNRNEQEINIENYCETNKNLDEKEAVLVNEEARQKSPKRDESEHYDKNKNVQEIKTEFVEKIPKNKLNQDKIKHHMEAALIITNDISNHMDVENHLEENKDNSNEDVNINVTEVKQKILEMKNSAGILCQTNIETKVPKNFKSDCELEINEIHELKCEEMEFGTDVICKISIESTSKINKIAEDLKDADVENSEKFLCQDEFSEKHIDRNSNEQKQEVGERSPEKTLKLTDVEVNDFVSNTDMKKIKKDYKSIGKKNSMEITGIINVTENLETIKGTNNSEEYSKTKFESFDTKSNSWKHSERQYALGDVSGTDLNTNDIQNSCCLVDATFQRENCEIEENSDVLNDEVVDKNVFAKDTEIQAEIKELEYKDSSKYNKQNSNTTRAEVVNESSSSRTVEICCTDIETKKFETLKYIVKGVKCNERLKPVKTYSGNIDISQINLQNSETMNELEVEVQNSEAVDVVEVEVQNSEVRELEVEVRNSEALCELQNSEVEVELQDSEVEVEVQNSEALCELQNSEVEVEVQNSEVEVELQDSEAEVETRNSKALCELRNSEAEIELQDSEVGVETRNSKALCELQNLEAEVELQDSEVGVELQDSEAEVEVQNSEAEVEVQNSDAEAQVWNTEAKVEMQNTEAEVEMEIRTEVKVKFRGKGLKCRTGREFETNKSGNIQNNLNCSYVAINILSNKEKKTLTGGTSSKSKENIELDVEDVTNFREEKKMFQSRMESVEIEMKRLNVALKTQEEKKFESEVLKQFLPDCEVKNENSKNMSKVEYHSTKRIIDQSYDLENESCNSSSRIRNALGISNNLFSKKIESNKEYAFKNKTIKSCNDNEPKKIFLTKIHENGQLTGKNSLQYDKPLEETLFTYEKLLEENSNSSKQLSETFDDCNEYLEIMPCNDYKDATSDNQGKSVEVIKEISVQDFTEVKDYDNENCLQIKNVNDNEHISKTSACCTKQLNIFAGIDEHKQVNVINRIKHLDEPSNDRDLSKETFVYSKEQILGTFQNSGKQLKENISNDNHELIENSFDKKKVLNVTNSEDIQLLMR</sequence>
<accession>A0A8X7CQ10</accession>
<feature type="region of interest" description="Disordered" evidence="2">
    <location>
        <begin position="473"/>
        <end position="498"/>
    </location>
</feature>
<feature type="compositionally biased region" description="Basic residues" evidence="2">
    <location>
        <begin position="481"/>
        <end position="491"/>
    </location>
</feature>
<dbReference type="OrthoDB" id="9949983at2759"/>
<evidence type="ECO:0000313" key="4">
    <source>
        <dbReference type="Proteomes" id="UP000886998"/>
    </source>
</evidence>